<dbReference type="PROSITE" id="PS50287">
    <property type="entry name" value="SRCR_2"/>
    <property type="match status" value="3"/>
</dbReference>
<feature type="domain" description="SRCR" evidence="13">
    <location>
        <begin position="1739"/>
        <end position="1856"/>
    </location>
</feature>
<dbReference type="FunFam" id="3.10.250.10:FF:000016">
    <property type="entry name" value="Scavenger receptor cysteine-rich protein type 12"/>
    <property type="match status" value="1"/>
</dbReference>
<evidence type="ECO:0000256" key="10">
    <source>
        <dbReference type="SAM" id="MobiDB-lite"/>
    </source>
</evidence>
<feature type="signal peptide" evidence="12">
    <location>
        <begin position="1"/>
        <end position="26"/>
    </location>
</feature>
<dbReference type="PROSITE" id="PS00420">
    <property type="entry name" value="SRCR_1"/>
    <property type="match status" value="1"/>
</dbReference>
<dbReference type="HOGENOM" id="CLU_000296_1_0_1"/>
<dbReference type="SMART" id="SM00202">
    <property type="entry name" value="SR"/>
    <property type="match status" value="3"/>
</dbReference>
<dbReference type="PhylomeDB" id="T1IJ76"/>
<evidence type="ECO:0000256" key="3">
    <source>
        <dbReference type="ARBA" id="ARBA00022729"/>
    </source>
</evidence>
<name>T1IJ76_STRMM</name>
<dbReference type="SUPFAM" id="SSF56436">
    <property type="entry name" value="C-type lectin-like"/>
    <property type="match status" value="1"/>
</dbReference>
<dbReference type="Gene3D" id="3.10.100.10">
    <property type="entry name" value="Mannose-Binding Protein A, subunit A"/>
    <property type="match status" value="1"/>
</dbReference>
<keyword evidence="15" id="KW-1185">Reference proteome</keyword>
<evidence type="ECO:0000256" key="6">
    <source>
        <dbReference type="ARBA" id="ARBA00023136"/>
    </source>
</evidence>
<comment type="caution">
    <text evidence="9">Lacks conserved residue(s) required for the propagation of feature annotation.</text>
</comment>
<dbReference type="Gene3D" id="3.10.250.10">
    <property type="entry name" value="SRCR-like domain"/>
    <property type="match status" value="3"/>
</dbReference>
<dbReference type="EMBL" id="AFFK01014481">
    <property type="status" value="NOT_ANNOTATED_CDS"/>
    <property type="molecule type" value="Genomic_DNA"/>
</dbReference>
<reference evidence="14" key="2">
    <citation type="submission" date="2015-02" db="UniProtKB">
        <authorList>
            <consortium name="EnsemblMetazoa"/>
        </authorList>
    </citation>
    <scope>IDENTIFICATION</scope>
</reference>
<keyword evidence="4" id="KW-0677">Repeat</keyword>
<comment type="subcellular location">
    <subcellularLocation>
        <location evidence="1">Membrane</location>
        <topology evidence="1">Single-pass membrane protein</topology>
    </subcellularLocation>
</comment>
<sequence length="2752" mass="312289">MALPQWQHYLWCLLFIWTNLIDSVRSENVINGMICTNKATLLPGKYRVTRDIIVEHEGELRIQPGCQLGFETGVGITVRGILKAEGSPHENGRIRMTRYIAQTEQDVKAPITIRLVDGPSIFAGRLQLAQEGRWFSVCTNSRNWTEADLQVACRELGFRGGQFYNWFDHNPDSNQLLYESPHCHPSESSLSSCSRSDTKKFGSGVCDDHLDIGILCDPQPTSNYNHWRGIQFENAKYYINRVDTDINSKLTLSYSSISHVDIFQAGFNSTGNLTSAIEVIGVPPQIQHVQIKGSQSTAINITSPTSPLDIRHSILESNRGYGVFINSSTGRARIHNCTIINNGADGIRYVHHDPIIEPLSSDFCAISSLDTSQSYPTTLSMRQQGTNPSNKSCKKVLLTHSFREDISLVFTIHFLYIFTDKDDSAIVEVRDGPNDWSTLLLNYKVTNSSRPQSITTTGPAMWLSFHAEANSSVVVTIEVESDAWKTSDLNVTDTRIEQNNGRGIAVENIRNALGVHGCEILHHNYVAGVHVLNGSGDVNITSSRITNNNCDGVNISYAGGRQNISYTTVSNNQGRGIAVWFNQSSLFKFDAQNTILYKSFVLRNMDYGMLVGNFCGDSIVNVTQSVIEANRYIGLKILSCWREMRGTRKVYITSNNFSSNRVTGLEISPAVNMEADISDNVFRKHLFSALHIRNEDREELECLKTLIIIELNHFEYNYGYFVAGLGLSQHATDQKLIFTQNHLHDNTVTEPFPYFNPRNKVSAVVTILSSNVVVFRNSFKNILSTYDIGSHLSEPYSFINGTHNYFGNTEGKYVYHRIFDAKYRYNLAPVLYFPYLLTGSYLDTEHVATTTVLPDDFQQAGYNIGGEVNGTIYLDGGEYNVTRDIVINSRGELKITRGSKLKFARSVGMLIHGTLSVYGPNAKGVVFTSVDESTHNSAVVRLIGGKSRMEGRLQVFMDNSWGTVCNYKWTDINAALVCHQLGYVLNPDDWLLEPFEMQAIANSAPIHMSNVQCRHLDSDLIKCRAEKKGDFQNSCTHENDVGIKCYKQGWAGIRVSMTAVKKDLSDIHVENAGLFDAMDNILQPAFQVDFAQFNINNINISRNIHVGFGVIFGNPFFQSKISNCIFEGNEGHGVAIHSQGIWFDRCTIQENKASGIHYNPMLTHEQERSFVEWVDPRNQNVIILQNSISDIRLERDQVRFIILDKRPNIAGTYKINTDISNMFRVIAIGGIDKNSTAQLTVQDGNTAIDLKTKLLEFPYSSVSNSIILNYNNGNKPIGKIVLHISPFERRQHDLSPTIRVHNCDIGQNEEGISIFHYNRARGEWKERYMRVKNETIELYRSKLHDNRKQALYVITPHYEPKSFGLANITYLINETNIDGNLGGSIMQVSRDIVNSNNVFNWIIGGNSFSGNKENGIDVTFPYVWQSNLNETHTFYMQNNTVNYNRNFKLVVNGFFAKTFIRENNFVENACKKGLITLTGMEKLMVVERNLIENNTCRYMVEFHMDSHTDLAVNIPAYFKNNMVKFNRFSSTLKTEDSYQPNSYTIGLRGVQKIDVTNNVFVGNYLEYQLLAGIHTSSLDSYINARQNYWGTTIEEKIRDVIFDFDDWNSFAFADFSRYLTEPTLQISNQNNEPLKPPYFDVNYLGGRLYKDRTIRYQVKPYIIRSDITIMPGITLTIDPGVHLQFYPSVGILVLGALRANGRRDSRIKMTPFIPEPDFRYTTNGRYRKSVTPLKSQQLVRLCTCVPCTFGARQGFLELYNVSTLQWTPVCDKRFTERNAEVVCQDLGYQNLNVFLKFGPRLDVDPTYLSRIRTWPEPRQCRGHEEHYIDCEVRLNGDFRHVYSCPHTADFVFVFCGDRNLEKNLRYWGGIRFANPSFESKEQYPYDKVHNTVRIEDSVLEYVDIIGAGILHNEKSSALLSTFNSPQKFEYINVTKSASDGVNVIAPVVGVNLVDSRIEDNLGVGLNILELNGYEGNLLESTFTPLKTTHIPYNLFGFVDICESQKILEVQERILVYYRYHNYPMDCVKIFKSIGQVSHLGIRFLQLNLFDSTGDLSTVDKIRIMDGNIYNKHLYPYEELTFKSKNDKVFFKTKSKTLSIHIHANGATENYGFVAEIITLPALGMGPISERSHNLTYSIISRNRMGGAVYSSTGENNPPAVFVHNQFINNGIGMFGNFTSCEAAVTFNVRNTKNIIMQNNLIMGNQGGLAITTEGTSAGSRLRATISHNLITKKQKIENALSIVGNNEVVSVAVMMFNHITQNVAPYRDNIIIKTIHSNFSRNFVRRNTGRYNFAVYGYEKLRLQQYQSAEYNSFYENKAWDSEYSSTIYAGGTGQNYENNVLINLDNDFEIAAKNRSNDNDAKYAIDATNNWWGDQFFETAISGRIRDKKDFSNLLEIKYQPYYLNNITLVDGKCPPGWSGIGSTCFIYIGGVMTRDDAKLYCFSEEASMPYMPDTNEDDLRRMIREKQSNHNYYQRVWMLSLERPNDCVSYSLNGIEVIPCEERLPFICETDPVIRLVPYMDTLTIATLGAAGGALCIMLLCVCFWICKSRKRQQERLERRNSIRASKRSIRSASSGSLPSELSSCRRIISEQHGKPVKMVEMGYKGSFDSIEKAPSRFDSSSYFNSSIEDNQSYEICEAANHKIEFSDFEDKFENDSRPDFTTPPIIHPPYKYGYSNKAFIDSSYQEETEQQPPWGSSSHSTTESTAEIKRYLETSLDTNGRDDNYTSRSSPSNYSQEMPTRKQLLETDI</sequence>
<feature type="disulfide bond" evidence="9">
    <location>
        <begin position="1013"/>
        <end position="1023"/>
    </location>
</feature>
<evidence type="ECO:0000313" key="15">
    <source>
        <dbReference type="Proteomes" id="UP000014500"/>
    </source>
</evidence>
<dbReference type="Pfam" id="PF00530">
    <property type="entry name" value="SRCR"/>
    <property type="match status" value="3"/>
</dbReference>
<feature type="transmembrane region" description="Helical" evidence="11">
    <location>
        <begin position="2525"/>
        <end position="2549"/>
    </location>
</feature>
<feature type="compositionally biased region" description="Polar residues" evidence="10">
    <location>
        <begin position="2729"/>
        <end position="2741"/>
    </location>
</feature>
<evidence type="ECO:0000256" key="11">
    <source>
        <dbReference type="SAM" id="Phobius"/>
    </source>
</evidence>
<evidence type="ECO:0000256" key="7">
    <source>
        <dbReference type="ARBA" id="ARBA00023157"/>
    </source>
</evidence>
<dbReference type="InterPro" id="IPR036772">
    <property type="entry name" value="SRCR-like_dom_sf"/>
</dbReference>
<dbReference type="SUPFAM" id="SSF51126">
    <property type="entry name" value="Pectin lyase-like"/>
    <property type="match status" value="4"/>
</dbReference>
<dbReference type="PRINTS" id="PR00258">
    <property type="entry name" value="SPERACTRCPTR"/>
</dbReference>
<dbReference type="STRING" id="126957.T1IJ76"/>
<feature type="chain" id="PRO_5004579237" description="SRCR domain-containing protein" evidence="12">
    <location>
        <begin position="27"/>
        <end position="2752"/>
    </location>
</feature>
<keyword evidence="6 11" id="KW-0472">Membrane</keyword>
<feature type="region of interest" description="Disordered" evidence="10">
    <location>
        <begin position="2686"/>
        <end position="2752"/>
    </location>
</feature>
<dbReference type="InterPro" id="IPR053243">
    <property type="entry name" value="SJ_maturation_regulator"/>
</dbReference>
<dbReference type="InterPro" id="IPR016187">
    <property type="entry name" value="CTDL_fold"/>
</dbReference>
<keyword evidence="7 9" id="KW-1015">Disulfide bond</keyword>
<dbReference type="PANTHER" id="PTHR47653:SF1">
    <property type="entry name" value="DELETED IN MALIGNANT BRAIN TUMORS 1 PROTEIN"/>
    <property type="match status" value="1"/>
</dbReference>
<evidence type="ECO:0000256" key="5">
    <source>
        <dbReference type="ARBA" id="ARBA00022989"/>
    </source>
</evidence>
<evidence type="ECO:0000256" key="4">
    <source>
        <dbReference type="ARBA" id="ARBA00022737"/>
    </source>
</evidence>
<feature type="domain" description="SRCR" evidence="13">
    <location>
        <begin position="940"/>
        <end position="1046"/>
    </location>
</feature>
<evidence type="ECO:0000256" key="9">
    <source>
        <dbReference type="PROSITE-ProRule" id="PRU00196"/>
    </source>
</evidence>
<evidence type="ECO:0000256" key="8">
    <source>
        <dbReference type="ARBA" id="ARBA00023180"/>
    </source>
</evidence>
<dbReference type="GO" id="GO:0016020">
    <property type="term" value="C:membrane"/>
    <property type="evidence" value="ECO:0007669"/>
    <property type="project" value="UniProtKB-SubCell"/>
</dbReference>
<dbReference type="InterPro" id="IPR006626">
    <property type="entry name" value="PbH1"/>
</dbReference>
<feature type="disulfide bond" evidence="9">
    <location>
        <begin position="183"/>
        <end position="193"/>
    </location>
</feature>
<keyword evidence="8" id="KW-0325">Glycoprotein</keyword>
<dbReference type="PANTHER" id="PTHR47653">
    <property type="entry name" value="PROTEIN BARK BEETLE"/>
    <property type="match status" value="1"/>
</dbReference>
<dbReference type="Gene3D" id="2.160.20.10">
    <property type="entry name" value="Single-stranded right-handed beta-helix, Pectin lyase-like"/>
    <property type="match status" value="2"/>
</dbReference>
<dbReference type="eggNOG" id="ENOG502QT9G">
    <property type="taxonomic scope" value="Eukaryota"/>
</dbReference>
<dbReference type="InterPro" id="IPR001190">
    <property type="entry name" value="SRCR"/>
</dbReference>
<evidence type="ECO:0000313" key="14">
    <source>
        <dbReference type="EnsemblMetazoa" id="SMAR000935-PA"/>
    </source>
</evidence>
<reference evidence="15" key="1">
    <citation type="submission" date="2011-05" db="EMBL/GenBank/DDBJ databases">
        <authorList>
            <person name="Richards S.R."/>
            <person name="Qu J."/>
            <person name="Jiang H."/>
            <person name="Jhangiani S.N."/>
            <person name="Agravi P."/>
            <person name="Goodspeed R."/>
            <person name="Gross S."/>
            <person name="Mandapat C."/>
            <person name="Jackson L."/>
            <person name="Mathew T."/>
            <person name="Pu L."/>
            <person name="Thornton R."/>
            <person name="Saada N."/>
            <person name="Wilczek-Boney K.B."/>
            <person name="Lee S."/>
            <person name="Kovar C."/>
            <person name="Wu Y."/>
            <person name="Scherer S.E."/>
            <person name="Worley K.C."/>
            <person name="Muzny D.M."/>
            <person name="Gibbs R."/>
        </authorList>
    </citation>
    <scope>NUCLEOTIDE SEQUENCE</scope>
    <source>
        <strain evidence="15">Brora</strain>
    </source>
</reference>
<organism evidence="14 15">
    <name type="scientific">Strigamia maritima</name>
    <name type="common">European centipede</name>
    <name type="synonym">Geophilus maritimus</name>
    <dbReference type="NCBI Taxonomy" id="126957"/>
    <lineage>
        <taxon>Eukaryota</taxon>
        <taxon>Metazoa</taxon>
        <taxon>Ecdysozoa</taxon>
        <taxon>Arthropoda</taxon>
        <taxon>Myriapoda</taxon>
        <taxon>Chilopoda</taxon>
        <taxon>Pleurostigmophora</taxon>
        <taxon>Geophilomorpha</taxon>
        <taxon>Linotaeniidae</taxon>
        <taxon>Strigamia</taxon>
    </lineage>
</organism>
<evidence type="ECO:0000256" key="2">
    <source>
        <dbReference type="ARBA" id="ARBA00022692"/>
    </source>
</evidence>
<keyword evidence="5 11" id="KW-1133">Transmembrane helix</keyword>
<dbReference type="InterPro" id="IPR012334">
    <property type="entry name" value="Pectin_lyas_fold"/>
</dbReference>
<evidence type="ECO:0000256" key="12">
    <source>
        <dbReference type="SAM" id="SignalP"/>
    </source>
</evidence>
<feature type="compositionally biased region" description="Basic and acidic residues" evidence="10">
    <location>
        <begin position="2742"/>
        <end position="2752"/>
    </location>
</feature>
<evidence type="ECO:0000259" key="13">
    <source>
        <dbReference type="PROSITE" id="PS50287"/>
    </source>
</evidence>
<feature type="disulfide bond" evidence="9">
    <location>
        <begin position="1820"/>
        <end position="1830"/>
    </location>
</feature>
<dbReference type="SMART" id="SM00710">
    <property type="entry name" value="PbH1"/>
    <property type="match status" value="17"/>
</dbReference>
<feature type="domain" description="SRCR" evidence="13">
    <location>
        <begin position="113"/>
        <end position="217"/>
    </location>
</feature>
<accession>T1IJ76</accession>
<keyword evidence="2 11" id="KW-0812">Transmembrane</keyword>
<dbReference type="EnsemblMetazoa" id="SMAR000935-RA">
    <property type="protein sequence ID" value="SMAR000935-PA"/>
    <property type="gene ID" value="SMAR000935"/>
</dbReference>
<dbReference type="SUPFAM" id="SSF56487">
    <property type="entry name" value="SRCR-like"/>
    <property type="match status" value="3"/>
</dbReference>
<evidence type="ECO:0000256" key="1">
    <source>
        <dbReference type="ARBA" id="ARBA00004167"/>
    </source>
</evidence>
<feature type="compositionally biased region" description="Low complexity" evidence="10">
    <location>
        <begin position="2699"/>
        <end position="2708"/>
    </location>
</feature>
<dbReference type="InterPro" id="IPR016186">
    <property type="entry name" value="C-type_lectin-like/link_sf"/>
</dbReference>
<protein>
    <recommendedName>
        <fullName evidence="13">SRCR domain-containing protein</fullName>
    </recommendedName>
</protein>
<proteinExistence type="predicted"/>
<dbReference type="Proteomes" id="UP000014500">
    <property type="component" value="Unassembled WGS sequence"/>
</dbReference>
<dbReference type="OMA" id="AIKHWRG"/>
<dbReference type="InterPro" id="IPR011050">
    <property type="entry name" value="Pectin_lyase_fold/virulence"/>
</dbReference>
<keyword evidence="3 12" id="KW-0732">Signal</keyword>
<dbReference type="GO" id="GO:0045217">
    <property type="term" value="P:cell-cell junction maintenance"/>
    <property type="evidence" value="ECO:0007669"/>
    <property type="project" value="TreeGrafter"/>
</dbReference>